<dbReference type="RefSeq" id="WP_203975236.1">
    <property type="nucleotide sequence ID" value="NZ_BAAAKY010000023.1"/>
</dbReference>
<keyword evidence="4" id="KW-0378">Hydrolase</keyword>
<dbReference type="Pfam" id="PF13692">
    <property type="entry name" value="Glyco_trans_1_4"/>
    <property type="match status" value="1"/>
</dbReference>
<evidence type="ECO:0000313" key="5">
    <source>
        <dbReference type="Proteomes" id="UP000644610"/>
    </source>
</evidence>
<dbReference type="InterPro" id="IPR050194">
    <property type="entry name" value="Glycosyltransferase_grp1"/>
</dbReference>
<dbReference type="PANTHER" id="PTHR45947">
    <property type="entry name" value="SULFOQUINOVOSYL TRANSFERASE SQD2"/>
    <property type="match status" value="1"/>
</dbReference>
<proteinExistence type="predicted"/>
<name>A0A8J3UJP8_9ACTN</name>
<keyword evidence="2" id="KW-0808">Transferase</keyword>
<dbReference type="PANTHER" id="PTHR45947:SF3">
    <property type="entry name" value="SULFOQUINOVOSYL TRANSFERASE SQD2"/>
    <property type="match status" value="1"/>
</dbReference>
<dbReference type="Proteomes" id="UP000644610">
    <property type="component" value="Unassembled WGS sequence"/>
</dbReference>
<dbReference type="InterPro" id="IPR028098">
    <property type="entry name" value="Glyco_trans_4-like_N"/>
</dbReference>
<dbReference type="SUPFAM" id="SSF53756">
    <property type="entry name" value="UDP-Glycosyltransferase/glycogen phosphorylase"/>
    <property type="match status" value="1"/>
</dbReference>
<dbReference type="EMBL" id="BOOQ01000023">
    <property type="protein sequence ID" value="GII47034.1"/>
    <property type="molecule type" value="Genomic_DNA"/>
</dbReference>
<evidence type="ECO:0000313" key="4">
    <source>
        <dbReference type="EMBL" id="GII47034.1"/>
    </source>
</evidence>
<keyword evidence="5" id="KW-1185">Reference proteome</keyword>
<evidence type="ECO:0000256" key="1">
    <source>
        <dbReference type="ARBA" id="ARBA00022676"/>
    </source>
</evidence>
<gene>
    <name evidence="4" type="ORF">Psi02_34580</name>
</gene>
<feature type="domain" description="Glycosyltransferase subfamily 4-like N-terminal" evidence="3">
    <location>
        <begin position="27"/>
        <end position="221"/>
    </location>
</feature>
<organism evidence="4 5">
    <name type="scientific">Planotetraspora silvatica</name>
    <dbReference type="NCBI Taxonomy" id="234614"/>
    <lineage>
        <taxon>Bacteria</taxon>
        <taxon>Bacillati</taxon>
        <taxon>Actinomycetota</taxon>
        <taxon>Actinomycetes</taxon>
        <taxon>Streptosporangiales</taxon>
        <taxon>Streptosporangiaceae</taxon>
        <taxon>Planotetraspora</taxon>
    </lineage>
</organism>
<protein>
    <submittedName>
        <fullName evidence="4">Glycoside hydrolase</fullName>
    </submittedName>
</protein>
<dbReference type="GO" id="GO:1901137">
    <property type="term" value="P:carbohydrate derivative biosynthetic process"/>
    <property type="evidence" value="ECO:0007669"/>
    <property type="project" value="UniProtKB-ARBA"/>
</dbReference>
<comment type="caution">
    <text evidence="4">The sequence shown here is derived from an EMBL/GenBank/DDBJ whole genome shotgun (WGS) entry which is preliminary data.</text>
</comment>
<evidence type="ECO:0000259" key="3">
    <source>
        <dbReference type="Pfam" id="PF13439"/>
    </source>
</evidence>
<reference evidence="4" key="1">
    <citation type="submission" date="2021-01" db="EMBL/GenBank/DDBJ databases">
        <title>Whole genome shotgun sequence of Planotetraspora silvatica NBRC 100141.</title>
        <authorList>
            <person name="Komaki H."/>
            <person name="Tamura T."/>
        </authorList>
    </citation>
    <scope>NUCLEOTIDE SEQUENCE</scope>
    <source>
        <strain evidence="4">NBRC 100141</strain>
    </source>
</reference>
<dbReference type="GO" id="GO:0016757">
    <property type="term" value="F:glycosyltransferase activity"/>
    <property type="evidence" value="ECO:0007669"/>
    <property type="project" value="UniProtKB-KW"/>
</dbReference>
<accession>A0A8J3UJP8</accession>
<sequence>MTDGDDHLADSRRRVLVVTDSVAPRADGIASSTDSMIRGLVEEKCAVALIAPGRRNTSGTDTRGVVRWDVRSFPTPVDGYPLSLVSVAWIARRIREFRPDVLSIQTIGPLGVAALRAARRTRIPAALSWHTDFEAYVEKYPLGWLFALPAALSVDNDQDRPSRREILSASARREPHAFRKILARGAGAADLLIVPSAKTAQYTDLLGIESPVFILPTGVEASEISGETLPEDVRSSVEGRPQGSRIVYVGRMSREKGLDFLLDAFHHVVARRGDATLILIGPCKDRATGIRLDAAKERLGSNLVITGGVSRRALMDLYRRVNVFATASVTETQGIAAWEASLAGLPVVARDGSLRGETPGVFEDMEAGFREPAEFGDGILRFLDDPPPVRTRDHVGLPAAERARLFLEAVALRSSPGSDVAASWTCPDGVWKPDHSG</sequence>
<dbReference type="GO" id="GO:0016787">
    <property type="term" value="F:hydrolase activity"/>
    <property type="evidence" value="ECO:0007669"/>
    <property type="project" value="UniProtKB-KW"/>
</dbReference>
<evidence type="ECO:0000256" key="2">
    <source>
        <dbReference type="ARBA" id="ARBA00022679"/>
    </source>
</evidence>
<keyword evidence="1" id="KW-0328">Glycosyltransferase</keyword>
<dbReference type="Pfam" id="PF13439">
    <property type="entry name" value="Glyco_transf_4"/>
    <property type="match status" value="1"/>
</dbReference>
<dbReference type="AlphaFoldDB" id="A0A8J3UJP8"/>
<dbReference type="Gene3D" id="3.40.50.2000">
    <property type="entry name" value="Glycogen Phosphorylase B"/>
    <property type="match status" value="2"/>
</dbReference>